<keyword evidence="18" id="KW-1185">Reference proteome</keyword>
<dbReference type="SUPFAM" id="SSF53187">
    <property type="entry name" value="Zn-dependent exopeptidases"/>
    <property type="match status" value="1"/>
</dbReference>
<evidence type="ECO:0000256" key="9">
    <source>
        <dbReference type="ARBA" id="ARBA00022833"/>
    </source>
</evidence>
<dbReference type="InterPro" id="IPR048024">
    <property type="entry name" value="Fxna-like_M28_dom"/>
</dbReference>
<sequence length="798" mass="88985">MGSRAPVDAPFLAAPWAITPLAPPHPLSVDLDRGSVRQRMRLEEPERLFSNQHYDDTRPKQDVHRSGLPLYSVGLVFLTWFVLFWAEKTVSNNLPTPLKLQDKESHPGRFITEEAWSHLHHLTSFGPKPAGSYENEVLAVDYLTREINFIIQSANPRQRILFDVQKTTGGSDDGLNCAVMLEVLRVLSQSSTPLQHNVIFLFNGAEESPLKAAHGFITQHKWAKEIAAFINLEACGAGGKEILFQAGPNHPWLVKLYVESAPHPNALVLAEDIFQSDLIPSDTDFRVFRDFGNIPGLDFAHAMNGYVYHTKYDNMDAIPRGTVQHTGDNLLALVQRLASSTELSDPQQHAAGREVYFNIWPRTIVHYSEEAGVFLNILFIGLSIYTALVNARVIFAGETRKAALWQLTLGCGVVGAGWLHGILTNVMIALILDALNRSMTWYSRPGLIFGLYYCPTLVCMMALMAIYGNYKVVVLCSTHSKVWQCVDRELFMVTRGTVGRPGRLVEVGRGMAHGVPLIVLVKDRLKALGIISAIFLLTVAAATLTPLGFPYGADPSQPTPQRILTFHVKRTFYSAEGSVRLQDSGYFLFPLDRHSPDSVAQLIPEVSNARNVADDCDTELFCGLPVSSARMVSLLDSSSWIPADAPVIHIATSLELMTQTMLSVKVRRLTFRAKGPENMGLVVSVVPNVELVRWSFEADLPAQGIKWLDRSAYFIHYTSGSTGTAWDFWLDFECLIVAKSLVGKKTKAMVCKCRQMYQEPIIDIALSGHYFSDKRNKSPHFSEFLNKYPEWAHVTAWT</sequence>
<dbReference type="InterPro" id="IPR053973">
    <property type="entry name" value="ERMP1-like_C"/>
</dbReference>
<feature type="domain" description="Endoplasmic reticulum metallopeptidase 1-like C-terminal" evidence="16">
    <location>
        <begin position="558"/>
        <end position="798"/>
    </location>
</feature>
<proteinExistence type="inferred from homology"/>
<comment type="similarity">
    <text evidence="3">Belongs to the peptidase M28 family.</text>
</comment>
<evidence type="ECO:0000256" key="8">
    <source>
        <dbReference type="ARBA" id="ARBA00022824"/>
    </source>
</evidence>
<dbReference type="EMBL" id="CAJPIN010000419">
    <property type="protein sequence ID" value="CAG2053482.1"/>
    <property type="molecule type" value="Genomic_DNA"/>
</dbReference>
<keyword evidence="5 14" id="KW-0812">Transmembrane</keyword>
<evidence type="ECO:0000256" key="5">
    <source>
        <dbReference type="ARBA" id="ARBA00022692"/>
    </source>
</evidence>
<evidence type="ECO:0000256" key="4">
    <source>
        <dbReference type="ARBA" id="ARBA00022670"/>
    </source>
</evidence>
<evidence type="ECO:0000256" key="10">
    <source>
        <dbReference type="ARBA" id="ARBA00022989"/>
    </source>
</evidence>
<feature type="transmembrane region" description="Helical" evidence="14">
    <location>
        <begin position="407"/>
        <end position="432"/>
    </location>
</feature>
<dbReference type="Pfam" id="PF04389">
    <property type="entry name" value="Peptidase_M28"/>
    <property type="match status" value="1"/>
</dbReference>
<evidence type="ECO:0000313" key="18">
    <source>
        <dbReference type="Proteomes" id="UP001153148"/>
    </source>
</evidence>
<comment type="subcellular location">
    <subcellularLocation>
        <location evidence="2">Endoplasmic reticulum membrane</location>
        <topology evidence="2">Multi-pass membrane protein</topology>
    </subcellularLocation>
</comment>
<name>A0ABN7NJ32_TIMPD</name>
<dbReference type="PANTHER" id="PTHR12147">
    <property type="entry name" value="METALLOPEPTIDASE M28 FAMILY MEMBER"/>
    <property type="match status" value="1"/>
</dbReference>
<keyword evidence="9" id="KW-0862">Zinc</keyword>
<keyword evidence="11" id="KW-0482">Metalloprotease</keyword>
<evidence type="ECO:0000313" key="17">
    <source>
        <dbReference type="EMBL" id="CAG2053482.1"/>
    </source>
</evidence>
<feature type="transmembrane region" description="Helical" evidence="14">
    <location>
        <begin position="447"/>
        <end position="467"/>
    </location>
</feature>
<keyword evidence="12 14" id="KW-0472">Membrane</keyword>
<reference evidence="17" key="1">
    <citation type="submission" date="2021-03" db="EMBL/GenBank/DDBJ databases">
        <authorList>
            <person name="Tran Van P."/>
        </authorList>
    </citation>
    <scope>NUCLEOTIDE SEQUENCE</scope>
</reference>
<organism evidence="17 18">
    <name type="scientific">Timema podura</name>
    <name type="common">Walking stick</name>
    <dbReference type="NCBI Taxonomy" id="61482"/>
    <lineage>
        <taxon>Eukaryota</taxon>
        <taxon>Metazoa</taxon>
        <taxon>Ecdysozoa</taxon>
        <taxon>Arthropoda</taxon>
        <taxon>Hexapoda</taxon>
        <taxon>Insecta</taxon>
        <taxon>Pterygota</taxon>
        <taxon>Neoptera</taxon>
        <taxon>Polyneoptera</taxon>
        <taxon>Phasmatodea</taxon>
        <taxon>Timematodea</taxon>
        <taxon>Timematoidea</taxon>
        <taxon>Timematidae</taxon>
        <taxon>Timema</taxon>
    </lineage>
</organism>
<protein>
    <recommendedName>
        <fullName evidence="19">Endoplasmic reticulum metallopeptidase 1</fullName>
    </recommendedName>
</protein>
<accession>A0ABN7NJ32</accession>
<feature type="domain" description="Peptidase M28" evidence="15">
    <location>
        <begin position="167"/>
        <end position="334"/>
    </location>
</feature>
<dbReference type="Pfam" id="PF22248">
    <property type="entry name" value="ERMP1_C"/>
    <property type="match status" value="1"/>
</dbReference>
<feature type="transmembrane region" description="Helical" evidence="14">
    <location>
        <begin position="68"/>
        <end position="86"/>
    </location>
</feature>
<evidence type="ECO:0000256" key="6">
    <source>
        <dbReference type="ARBA" id="ARBA00022723"/>
    </source>
</evidence>
<dbReference type="CDD" id="cd03875">
    <property type="entry name" value="M28_Fxna_like"/>
    <property type="match status" value="1"/>
</dbReference>
<evidence type="ECO:0000256" key="14">
    <source>
        <dbReference type="SAM" id="Phobius"/>
    </source>
</evidence>
<comment type="caution">
    <text evidence="17">The sequence shown here is derived from an EMBL/GenBank/DDBJ whole genome shotgun (WGS) entry which is preliminary data.</text>
</comment>
<comment type="cofactor">
    <cofactor evidence="1">
        <name>Zn(2+)</name>
        <dbReference type="ChEBI" id="CHEBI:29105"/>
    </cofactor>
</comment>
<dbReference type="InterPro" id="IPR045175">
    <property type="entry name" value="M28_fam"/>
</dbReference>
<dbReference type="InterPro" id="IPR007484">
    <property type="entry name" value="Peptidase_M28"/>
</dbReference>
<evidence type="ECO:0000256" key="1">
    <source>
        <dbReference type="ARBA" id="ARBA00001947"/>
    </source>
</evidence>
<evidence type="ECO:0000256" key="12">
    <source>
        <dbReference type="ARBA" id="ARBA00023136"/>
    </source>
</evidence>
<evidence type="ECO:0000259" key="15">
    <source>
        <dbReference type="Pfam" id="PF04389"/>
    </source>
</evidence>
<evidence type="ECO:0000259" key="16">
    <source>
        <dbReference type="Pfam" id="PF22248"/>
    </source>
</evidence>
<keyword evidence="6" id="KW-0479">Metal-binding</keyword>
<dbReference type="PANTHER" id="PTHR12147:SF22">
    <property type="entry name" value="ENDOPLASMIC RETICULUM METALLOPEPTIDASE 1"/>
    <property type="match status" value="1"/>
</dbReference>
<feature type="transmembrane region" description="Helical" evidence="14">
    <location>
        <begin position="527"/>
        <end position="549"/>
    </location>
</feature>
<evidence type="ECO:0000256" key="13">
    <source>
        <dbReference type="ARBA" id="ARBA00023180"/>
    </source>
</evidence>
<keyword evidence="10 14" id="KW-1133">Transmembrane helix</keyword>
<evidence type="ECO:0008006" key="19">
    <source>
        <dbReference type="Google" id="ProtNLM"/>
    </source>
</evidence>
<dbReference type="Gene3D" id="3.40.630.10">
    <property type="entry name" value="Zn peptidases"/>
    <property type="match status" value="1"/>
</dbReference>
<keyword evidence="8" id="KW-0256">Endoplasmic reticulum</keyword>
<evidence type="ECO:0000256" key="11">
    <source>
        <dbReference type="ARBA" id="ARBA00023049"/>
    </source>
</evidence>
<keyword evidence="13" id="KW-0325">Glycoprotein</keyword>
<keyword evidence="4" id="KW-0645">Protease</keyword>
<evidence type="ECO:0000256" key="3">
    <source>
        <dbReference type="ARBA" id="ARBA00010918"/>
    </source>
</evidence>
<dbReference type="Proteomes" id="UP001153148">
    <property type="component" value="Unassembled WGS sequence"/>
</dbReference>
<evidence type="ECO:0000256" key="2">
    <source>
        <dbReference type="ARBA" id="ARBA00004477"/>
    </source>
</evidence>
<keyword evidence="7" id="KW-0378">Hydrolase</keyword>
<feature type="transmembrane region" description="Helical" evidence="14">
    <location>
        <begin position="373"/>
        <end position="395"/>
    </location>
</feature>
<evidence type="ECO:0000256" key="7">
    <source>
        <dbReference type="ARBA" id="ARBA00022801"/>
    </source>
</evidence>
<gene>
    <name evidence="17" type="ORF">TPAB3V08_LOCUS535</name>
</gene>
<feature type="non-terminal residue" evidence="17">
    <location>
        <position position="798"/>
    </location>
</feature>